<accession>A0A0R1KLI5</accession>
<gene>
    <name evidence="2" type="ORF">FD03_GL000992</name>
</gene>
<dbReference type="PATRIC" id="fig|1423775.4.peg.1020"/>
<keyword evidence="3" id="KW-1185">Reference proteome</keyword>
<feature type="region of interest" description="Disordered" evidence="1">
    <location>
        <begin position="37"/>
        <end position="60"/>
    </location>
</feature>
<dbReference type="AlphaFoldDB" id="A0A0R1KLI5"/>
<proteinExistence type="predicted"/>
<reference evidence="2 3" key="1">
    <citation type="journal article" date="2015" name="Genome Announc.">
        <title>Expanding the biotechnology potential of lactobacilli through comparative genomics of 213 strains and associated genera.</title>
        <authorList>
            <person name="Sun Z."/>
            <person name="Harris H.M."/>
            <person name="McCann A."/>
            <person name="Guo C."/>
            <person name="Argimon S."/>
            <person name="Zhang W."/>
            <person name="Yang X."/>
            <person name="Jeffery I.B."/>
            <person name="Cooney J.C."/>
            <person name="Kagawa T.F."/>
            <person name="Liu W."/>
            <person name="Song Y."/>
            <person name="Salvetti E."/>
            <person name="Wrobel A."/>
            <person name="Rasinkangas P."/>
            <person name="Parkhill J."/>
            <person name="Rea M.C."/>
            <person name="O'Sullivan O."/>
            <person name="Ritari J."/>
            <person name="Douillard F.P."/>
            <person name="Paul Ross R."/>
            <person name="Yang R."/>
            <person name="Briner A.E."/>
            <person name="Felis G.E."/>
            <person name="de Vos W.M."/>
            <person name="Barrangou R."/>
            <person name="Klaenhammer T.R."/>
            <person name="Caufield P.W."/>
            <person name="Cui Y."/>
            <person name="Zhang H."/>
            <person name="O'Toole P.W."/>
        </authorList>
    </citation>
    <scope>NUCLEOTIDE SEQUENCE [LARGE SCALE GENOMIC DNA]</scope>
    <source>
        <strain evidence="2 3">DSM 19682</strain>
    </source>
</reference>
<comment type="caution">
    <text evidence="2">The sequence shown here is derived from an EMBL/GenBank/DDBJ whole genome shotgun (WGS) entry which is preliminary data.</text>
</comment>
<sequence length="60" mass="6449">MEIVSDVTSCEGFVKSMNYPTLQNGRALRFAKQSLKSKSQTVSQAGTGPTAGVVTDNRKQ</sequence>
<evidence type="ECO:0000313" key="3">
    <source>
        <dbReference type="Proteomes" id="UP000051248"/>
    </source>
</evidence>
<dbReference type="Proteomes" id="UP000051248">
    <property type="component" value="Unassembled WGS sequence"/>
</dbReference>
<protein>
    <submittedName>
        <fullName evidence="2">Uncharacterized protein</fullName>
    </submittedName>
</protein>
<organism evidence="2 3">
    <name type="scientific">Companilactobacillus nodensis DSM 19682 = JCM 14932 = NBRC 107160</name>
    <dbReference type="NCBI Taxonomy" id="1423775"/>
    <lineage>
        <taxon>Bacteria</taxon>
        <taxon>Bacillati</taxon>
        <taxon>Bacillota</taxon>
        <taxon>Bacilli</taxon>
        <taxon>Lactobacillales</taxon>
        <taxon>Lactobacillaceae</taxon>
        <taxon>Companilactobacillus</taxon>
    </lineage>
</organism>
<name>A0A0R1KLI5_9LACO</name>
<feature type="compositionally biased region" description="Polar residues" evidence="1">
    <location>
        <begin position="37"/>
        <end position="47"/>
    </location>
</feature>
<evidence type="ECO:0000256" key="1">
    <source>
        <dbReference type="SAM" id="MobiDB-lite"/>
    </source>
</evidence>
<evidence type="ECO:0000313" key="2">
    <source>
        <dbReference type="EMBL" id="KRK80858.1"/>
    </source>
</evidence>
<dbReference type="EMBL" id="AZDZ01000002">
    <property type="protein sequence ID" value="KRK80858.1"/>
    <property type="molecule type" value="Genomic_DNA"/>
</dbReference>